<dbReference type="InterPro" id="IPR036388">
    <property type="entry name" value="WH-like_DNA-bd_sf"/>
</dbReference>
<reference evidence="1 2" key="1">
    <citation type="journal article" date="2020" name="Nature">
        <title>Isolation of an archaeon at the prokaryote-eukaryote interface.</title>
        <authorList>
            <person name="Imachi H."/>
            <person name="Nobu M.K."/>
            <person name="Nakahara N."/>
            <person name="Morono Y."/>
            <person name="Ogawara M."/>
            <person name="Takaki Y."/>
            <person name="Takano Y."/>
            <person name="Uematsu K."/>
            <person name="Ikuta T."/>
            <person name="Ito M."/>
            <person name="Matsui Y."/>
            <person name="Miyazaki M."/>
            <person name="Murata K."/>
            <person name="Saito Y."/>
            <person name="Sakai S."/>
            <person name="Song C."/>
            <person name="Tasumi E."/>
            <person name="Yamanaka Y."/>
            <person name="Yamaguchi T."/>
            <person name="Kamagata Y."/>
            <person name="Tamaki H."/>
            <person name="Takai K."/>
        </authorList>
    </citation>
    <scope>NUCLEOTIDE SEQUENCE [LARGE SCALE GENOMIC DNA]</scope>
    <source>
        <strain evidence="1 2">MK-D1</strain>
    </source>
</reference>
<protein>
    <submittedName>
        <fullName evidence="1">Uncharacterized protein</fullName>
    </submittedName>
</protein>
<keyword evidence="2" id="KW-1185">Reference proteome</keyword>
<name>A0A5B9D5R6_9ARCH</name>
<dbReference type="Gene3D" id="1.10.10.10">
    <property type="entry name" value="Winged helix-like DNA-binding domain superfamily/Winged helix DNA-binding domain"/>
    <property type="match status" value="1"/>
</dbReference>
<evidence type="ECO:0000313" key="1">
    <source>
        <dbReference type="EMBL" id="QEE14323.1"/>
    </source>
</evidence>
<proteinExistence type="predicted"/>
<organism evidence="1 2">
    <name type="scientific">Promethearchaeum syntrophicum</name>
    <dbReference type="NCBI Taxonomy" id="2594042"/>
    <lineage>
        <taxon>Archaea</taxon>
        <taxon>Promethearchaeati</taxon>
        <taxon>Promethearchaeota</taxon>
        <taxon>Promethearchaeia</taxon>
        <taxon>Promethearchaeales</taxon>
        <taxon>Promethearchaeaceae</taxon>
        <taxon>Promethearchaeum</taxon>
    </lineage>
</organism>
<dbReference type="RefSeq" id="WP_147661281.1">
    <property type="nucleotide sequence ID" value="NZ_CP042905.2"/>
</dbReference>
<dbReference type="GeneID" id="41328141"/>
<dbReference type="EMBL" id="CP042905">
    <property type="protein sequence ID" value="QEE14323.1"/>
    <property type="molecule type" value="Genomic_DNA"/>
</dbReference>
<dbReference type="KEGG" id="psyt:DSAG12_00136"/>
<gene>
    <name evidence="1" type="ORF">DSAG12_00136</name>
</gene>
<accession>A0A5B9D5R6</accession>
<dbReference type="Proteomes" id="UP000321408">
    <property type="component" value="Chromosome"/>
</dbReference>
<dbReference type="SUPFAM" id="SSF46785">
    <property type="entry name" value="Winged helix' DNA-binding domain"/>
    <property type="match status" value="1"/>
</dbReference>
<dbReference type="InterPro" id="IPR036390">
    <property type="entry name" value="WH_DNA-bd_sf"/>
</dbReference>
<dbReference type="AlphaFoldDB" id="A0A5B9D5R6"/>
<evidence type="ECO:0000313" key="2">
    <source>
        <dbReference type="Proteomes" id="UP000321408"/>
    </source>
</evidence>
<reference evidence="1 2" key="2">
    <citation type="journal article" date="2024" name="Int. J. Syst. Evol. Microbiol.">
        <title>Promethearchaeum syntrophicum gen. nov., sp. nov., an anaerobic, obligately syntrophic archaeon, the first isolate of the lineage 'Asgard' archaea, and proposal of the new archaeal phylum Promethearchaeota phyl. nov. and kingdom Promethearchaeati regn. nov.</title>
        <authorList>
            <person name="Imachi H."/>
            <person name="Nobu M.K."/>
            <person name="Kato S."/>
            <person name="Takaki Y."/>
            <person name="Miyazaki M."/>
            <person name="Miyata M."/>
            <person name="Ogawara M."/>
            <person name="Saito Y."/>
            <person name="Sakai S."/>
            <person name="Tahara Y.O."/>
            <person name="Takano Y."/>
            <person name="Tasumi E."/>
            <person name="Uematsu K."/>
            <person name="Yoshimura T."/>
            <person name="Itoh T."/>
            <person name="Ohkuma M."/>
            <person name="Takai K."/>
        </authorList>
    </citation>
    <scope>NUCLEOTIDE SEQUENCE [LARGE SCALE GENOMIC DNA]</scope>
    <source>
        <strain evidence="1 2">MK-D1</strain>
    </source>
</reference>
<sequence>MDKEEQKKVQDILMDKKLVPYFDQIFQFYQDLGKIKGTSKKISAITPYLMIFQDITQKDLKTLSGYSLANISNTLNMLQNLNIVEKIRIPNTHTYQYKIPGKFEDSIKQSIIMTHKYVESTIQFLHHKNNKLSKPEFNSLRGSKEIKNQLSSNILQLKLINQVLDEFLISLEEENPLKVNNSLEKNFELFKPKILPSEYQFIEYDNKIKLIELDIIKFLQKTLFQRIKGASKSLLMPYFITRFLLTQKDLKKVSGLSIGQISDGLNELMNSGMISFVINLVSSSNSNRPIKVYYMRSLSLSIIVRLRHIFDRIFESKANFIEMKEELDSEKLKLHNLLGYKEIYNYITEFINLIKKYENFNKFLQQIERIAISP</sequence>